<dbReference type="EMBL" id="CM056744">
    <property type="protein sequence ID" value="KAJ8667006.1"/>
    <property type="molecule type" value="Genomic_DNA"/>
</dbReference>
<dbReference type="Proteomes" id="UP001239111">
    <property type="component" value="Chromosome 4"/>
</dbReference>
<organism evidence="1 2">
    <name type="scientific">Eretmocerus hayati</name>
    <dbReference type="NCBI Taxonomy" id="131215"/>
    <lineage>
        <taxon>Eukaryota</taxon>
        <taxon>Metazoa</taxon>
        <taxon>Ecdysozoa</taxon>
        <taxon>Arthropoda</taxon>
        <taxon>Hexapoda</taxon>
        <taxon>Insecta</taxon>
        <taxon>Pterygota</taxon>
        <taxon>Neoptera</taxon>
        <taxon>Endopterygota</taxon>
        <taxon>Hymenoptera</taxon>
        <taxon>Apocrita</taxon>
        <taxon>Proctotrupomorpha</taxon>
        <taxon>Chalcidoidea</taxon>
        <taxon>Aphelinidae</taxon>
        <taxon>Aphelininae</taxon>
        <taxon>Eretmocerus</taxon>
    </lineage>
</organism>
<protein>
    <submittedName>
        <fullName evidence="1">Uncharacterized protein</fullName>
    </submittedName>
</protein>
<gene>
    <name evidence="1" type="ORF">QAD02_008668</name>
</gene>
<evidence type="ECO:0000313" key="2">
    <source>
        <dbReference type="Proteomes" id="UP001239111"/>
    </source>
</evidence>
<comment type="caution">
    <text evidence="1">The sequence shown here is derived from an EMBL/GenBank/DDBJ whole genome shotgun (WGS) entry which is preliminary data.</text>
</comment>
<evidence type="ECO:0000313" key="1">
    <source>
        <dbReference type="EMBL" id="KAJ8667006.1"/>
    </source>
</evidence>
<sequence>MVGSKKLQKALRFTKYSINLTLCWPPAEDASRMETLIFDFLWWLMFISALCLFLPLGASIYVNRDNPESMTQSIALWSAVGACVIKSFFAKIRRSRLQKLIGEMEEFIGNLNDADLLVIEKYVSKHSALHITVTVLLYFTAVSFLIVPLVTDRRFPCDAVYPFSLESPLMEIIIYLHQSLVAFQCAAGILVDCFTAMVVWFLCARFELTALAIKNFRSTQDLKNLIRQHQELIEYADEVRDTLSLFVLSVITTTVGGMIFSTIQLVVDQPATIKAQFAIAGVSAGVGSYICSLAAESLHEMGYAVGDQAFESDWITKDREARICLIHIIRRAQKPIDIKANEIIPPLSLEFFCQVRNSRESLFSETIAKTLIPLIITVCDDCLQTLCIIENHAVHVKEQCWVDPLV</sequence>
<keyword evidence="2" id="KW-1185">Reference proteome</keyword>
<name>A0ACC2N7Y3_9HYME</name>
<proteinExistence type="predicted"/>
<reference evidence="1" key="1">
    <citation type="submission" date="2023-04" db="EMBL/GenBank/DDBJ databases">
        <title>A chromosome-level genome assembly of the parasitoid wasp Eretmocerus hayati.</title>
        <authorList>
            <person name="Zhong Y."/>
            <person name="Liu S."/>
            <person name="Liu Y."/>
        </authorList>
    </citation>
    <scope>NUCLEOTIDE SEQUENCE</scope>
    <source>
        <strain evidence="1">ZJU_SS_LIU_2023</strain>
    </source>
</reference>
<accession>A0ACC2N7Y3</accession>